<accession>A0A7J7K5K8</accession>
<evidence type="ECO:0000313" key="3">
    <source>
        <dbReference type="Proteomes" id="UP000593567"/>
    </source>
</evidence>
<gene>
    <name evidence="2" type="ORF">EB796_008198</name>
</gene>
<dbReference type="EMBL" id="VXIV02001319">
    <property type="protein sequence ID" value="KAF6033493.1"/>
    <property type="molecule type" value="Genomic_DNA"/>
</dbReference>
<name>A0A7J7K5K8_BUGNE</name>
<feature type="chain" id="PRO_5029687239" evidence="1">
    <location>
        <begin position="28"/>
        <end position="105"/>
    </location>
</feature>
<feature type="signal peptide" evidence="1">
    <location>
        <begin position="1"/>
        <end position="27"/>
    </location>
</feature>
<evidence type="ECO:0000256" key="1">
    <source>
        <dbReference type="SAM" id="SignalP"/>
    </source>
</evidence>
<dbReference type="AlphaFoldDB" id="A0A7J7K5K8"/>
<evidence type="ECO:0000313" key="2">
    <source>
        <dbReference type="EMBL" id="KAF6033493.1"/>
    </source>
</evidence>
<comment type="caution">
    <text evidence="2">The sequence shown here is derived from an EMBL/GenBank/DDBJ whole genome shotgun (WGS) entry which is preliminary data.</text>
</comment>
<sequence>MRGSTMNVTGFWFLEGLLLLSIPYADRKRVDTEYMTIATTVSGLFRFYKSLSHVKPFIESCNENSEWWNACIQRLMEAYGTNDLEAPITHKMEVFLLLGRKPNNS</sequence>
<keyword evidence="3" id="KW-1185">Reference proteome</keyword>
<dbReference type="OrthoDB" id="506498at2759"/>
<protein>
    <submittedName>
        <fullName evidence="2">Uncharacterized protein</fullName>
    </submittedName>
</protein>
<proteinExistence type="predicted"/>
<organism evidence="2 3">
    <name type="scientific">Bugula neritina</name>
    <name type="common">Brown bryozoan</name>
    <name type="synonym">Sertularia neritina</name>
    <dbReference type="NCBI Taxonomy" id="10212"/>
    <lineage>
        <taxon>Eukaryota</taxon>
        <taxon>Metazoa</taxon>
        <taxon>Spiralia</taxon>
        <taxon>Lophotrochozoa</taxon>
        <taxon>Bryozoa</taxon>
        <taxon>Gymnolaemata</taxon>
        <taxon>Cheilostomatida</taxon>
        <taxon>Flustrina</taxon>
        <taxon>Buguloidea</taxon>
        <taxon>Bugulidae</taxon>
        <taxon>Bugula</taxon>
    </lineage>
</organism>
<keyword evidence="1" id="KW-0732">Signal</keyword>
<dbReference type="Proteomes" id="UP000593567">
    <property type="component" value="Unassembled WGS sequence"/>
</dbReference>
<reference evidence="2" key="1">
    <citation type="submission" date="2020-06" db="EMBL/GenBank/DDBJ databases">
        <title>Draft genome of Bugula neritina, a colonial animal packing powerful symbionts and potential medicines.</title>
        <authorList>
            <person name="Rayko M."/>
        </authorList>
    </citation>
    <scope>NUCLEOTIDE SEQUENCE [LARGE SCALE GENOMIC DNA]</scope>
    <source>
        <strain evidence="2">Kwan_BN1</strain>
    </source>
</reference>